<proteinExistence type="inferred from homology"/>
<name>A0AAD7LBS3_QUISA</name>
<dbReference type="GO" id="GO:0030150">
    <property type="term" value="P:protein import into mitochondrial matrix"/>
    <property type="evidence" value="ECO:0007669"/>
    <property type="project" value="InterPro"/>
</dbReference>
<evidence type="ECO:0000256" key="10">
    <source>
        <dbReference type="SAM" id="SignalP"/>
    </source>
</evidence>
<dbReference type="AlphaFoldDB" id="A0AAD7LBS3"/>
<dbReference type="Gene3D" id="2.40.160.10">
    <property type="entry name" value="Porin"/>
    <property type="match status" value="1"/>
</dbReference>
<keyword evidence="7" id="KW-0653">Protein transport</keyword>
<feature type="signal peptide" evidence="10">
    <location>
        <begin position="1"/>
        <end position="24"/>
    </location>
</feature>
<sequence>MITVHLKSCAISLASLLLLQFPECDTHFSLGGEVFWAGQHRKSGVGYAARYNTDKMVATGQVATTGVVLLLVYVQKVAEKVSLATDFMYNYLTKDLSQLASVMIHTSTVPTSGED</sequence>
<evidence type="ECO:0000256" key="9">
    <source>
        <dbReference type="ARBA" id="ARBA00023136"/>
    </source>
</evidence>
<evidence type="ECO:0000256" key="7">
    <source>
        <dbReference type="ARBA" id="ARBA00022927"/>
    </source>
</evidence>
<dbReference type="KEGG" id="qsa:O6P43_025971"/>
<dbReference type="GO" id="GO:0005741">
    <property type="term" value="C:mitochondrial outer membrane"/>
    <property type="evidence" value="ECO:0007669"/>
    <property type="project" value="UniProtKB-SubCell"/>
</dbReference>
<dbReference type="Proteomes" id="UP001163823">
    <property type="component" value="Chromosome 10"/>
</dbReference>
<dbReference type="InterPro" id="IPR037930">
    <property type="entry name" value="Tom40"/>
</dbReference>
<gene>
    <name evidence="11" type="ORF">O6P43_025971</name>
</gene>
<evidence type="ECO:0000256" key="2">
    <source>
        <dbReference type="ARBA" id="ARBA00010510"/>
    </source>
</evidence>
<protein>
    <submittedName>
        <fullName evidence="11">Mitochondrial import receptor subunit TOM40-1</fullName>
    </submittedName>
</protein>
<keyword evidence="6" id="KW-1000">Mitochondrion outer membrane</keyword>
<dbReference type="InterPro" id="IPR023614">
    <property type="entry name" value="Porin_dom_sf"/>
</dbReference>
<evidence type="ECO:0000256" key="1">
    <source>
        <dbReference type="ARBA" id="ARBA00004374"/>
    </source>
</evidence>
<keyword evidence="3" id="KW-0813">Transport</keyword>
<evidence type="ECO:0000256" key="6">
    <source>
        <dbReference type="ARBA" id="ARBA00022787"/>
    </source>
</evidence>
<dbReference type="Pfam" id="PF01459">
    <property type="entry name" value="Porin_3"/>
    <property type="match status" value="1"/>
</dbReference>
<evidence type="ECO:0000313" key="11">
    <source>
        <dbReference type="EMBL" id="KAJ7954385.1"/>
    </source>
</evidence>
<accession>A0AAD7LBS3</accession>
<comment type="caution">
    <text evidence="11">The sequence shown here is derived from an EMBL/GenBank/DDBJ whole genome shotgun (WGS) entry which is preliminary data.</text>
</comment>
<feature type="chain" id="PRO_5042284461" evidence="10">
    <location>
        <begin position="25"/>
        <end position="115"/>
    </location>
</feature>
<evidence type="ECO:0000256" key="5">
    <source>
        <dbReference type="ARBA" id="ARBA00022692"/>
    </source>
</evidence>
<organism evidence="11 12">
    <name type="scientific">Quillaja saponaria</name>
    <name type="common">Soap bark tree</name>
    <dbReference type="NCBI Taxonomy" id="32244"/>
    <lineage>
        <taxon>Eukaryota</taxon>
        <taxon>Viridiplantae</taxon>
        <taxon>Streptophyta</taxon>
        <taxon>Embryophyta</taxon>
        <taxon>Tracheophyta</taxon>
        <taxon>Spermatophyta</taxon>
        <taxon>Magnoliopsida</taxon>
        <taxon>eudicotyledons</taxon>
        <taxon>Gunneridae</taxon>
        <taxon>Pentapetalae</taxon>
        <taxon>rosids</taxon>
        <taxon>fabids</taxon>
        <taxon>Fabales</taxon>
        <taxon>Quillajaceae</taxon>
        <taxon>Quillaja</taxon>
    </lineage>
</organism>
<evidence type="ECO:0000256" key="4">
    <source>
        <dbReference type="ARBA" id="ARBA00022452"/>
    </source>
</evidence>
<dbReference type="InterPro" id="IPR027246">
    <property type="entry name" value="Porin_Euk/Tom40"/>
</dbReference>
<keyword evidence="11" id="KW-0675">Receptor</keyword>
<dbReference type="EMBL" id="JARAOO010000010">
    <property type="protein sequence ID" value="KAJ7954385.1"/>
    <property type="molecule type" value="Genomic_DNA"/>
</dbReference>
<keyword evidence="9" id="KW-0472">Membrane</keyword>
<comment type="subcellular location">
    <subcellularLocation>
        <location evidence="1">Mitochondrion outer membrane</location>
        <topology evidence="1">Multi-pass membrane protein</topology>
    </subcellularLocation>
</comment>
<dbReference type="GO" id="GO:0008320">
    <property type="term" value="F:protein transmembrane transporter activity"/>
    <property type="evidence" value="ECO:0007669"/>
    <property type="project" value="InterPro"/>
</dbReference>
<evidence type="ECO:0000313" key="12">
    <source>
        <dbReference type="Proteomes" id="UP001163823"/>
    </source>
</evidence>
<evidence type="ECO:0000256" key="3">
    <source>
        <dbReference type="ARBA" id="ARBA00022448"/>
    </source>
</evidence>
<keyword evidence="10" id="KW-0732">Signal</keyword>
<reference evidence="11" key="1">
    <citation type="journal article" date="2023" name="Science">
        <title>Elucidation of the pathway for biosynthesis of saponin adjuvants from the soapbark tree.</title>
        <authorList>
            <person name="Reed J."/>
            <person name="Orme A."/>
            <person name="El-Demerdash A."/>
            <person name="Owen C."/>
            <person name="Martin L.B.B."/>
            <person name="Misra R.C."/>
            <person name="Kikuchi S."/>
            <person name="Rejzek M."/>
            <person name="Martin A.C."/>
            <person name="Harkess A."/>
            <person name="Leebens-Mack J."/>
            <person name="Louveau T."/>
            <person name="Stephenson M.J."/>
            <person name="Osbourn A."/>
        </authorList>
    </citation>
    <scope>NUCLEOTIDE SEQUENCE</scope>
    <source>
        <strain evidence="11">S10</strain>
    </source>
</reference>
<keyword evidence="8" id="KW-0496">Mitochondrion</keyword>
<keyword evidence="5" id="KW-0812">Transmembrane</keyword>
<comment type="similarity">
    <text evidence="2">Belongs to the Tom40 family.</text>
</comment>
<evidence type="ECO:0000256" key="8">
    <source>
        <dbReference type="ARBA" id="ARBA00023128"/>
    </source>
</evidence>
<keyword evidence="12" id="KW-1185">Reference proteome</keyword>
<dbReference type="PANTHER" id="PTHR10802">
    <property type="entry name" value="MITOCHONDRIAL IMPORT RECEPTOR SUBUNIT TOM40"/>
    <property type="match status" value="1"/>
</dbReference>
<keyword evidence="4" id="KW-1134">Transmembrane beta strand</keyword>